<evidence type="ECO:0000313" key="3">
    <source>
        <dbReference type="Proteomes" id="UP000317982"/>
    </source>
</evidence>
<comment type="caution">
    <text evidence="2">The sequence shown here is derived from an EMBL/GenBank/DDBJ whole genome shotgun (WGS) entry which is preliminary data.</text>
</comment>
<feature type="compositionally biased region" description="Low complexity" evidence="1">
    <location>
        <begin position="42"/>
        <end position="53"/>
    </location>
</feature>
<feature type="region of interest" description="Disordered" evidence="1">
    <location>
        <begin position="171"/>
        <end position="238"/>
    </location>
</feature>
<keyword evidence="3" id="KW-1185">Reference proteome</keyword>
<dbReference type="AlphaFoldDB" id="A0A545AL15"/>
<dbReference type="InParanoid" id="A0A545AL15"/>
<evidence type="ECO:0000313" key="2">
    <source>
        <dbReference type="EMBL" id="TQS41425.1"/>
    </source>
</evidence>
<feature type="region of interest" description="Disordered" evidence="1">
    <location>
        <begin position="38"/>
        <end position="90"/>
    </location>
</feature>
<protein>
    <recommendedName>
        <fullName evidence="4">PKD domain-containing protein</fullName>
    </recommendedName>
</protein>
<name>A0A545AL15_9ACTN</name>
<evidence type="ECO:0008006" key="4">
    <source>
        <dbReference type="Google" id="ProtNLM"/>
    </source>
</evidence>
<gene>
    <name evidence="2" type="ORF">FL583_29395</name>
</gene>
<feature type="compositionally biased region" description="Basic and acidic residues" evidence="1">
    <location>
        <begin position="228"/>
        <end position="238"/>
    </location>
</feature>
<dbReference type="OrthoDB" id="9875217at2"/>
<dbReference type="Proteomes" id="UP000317982">
    <property type="component" value="Unassembled WGS sequence"/>
</dbReference>
<dbReference type="EMBL" id="VIRS01000026">
    <property type="protein sequence ID" value="TQS41425.1"/>
    <property type="molecule type" value="Genomic_DNA"/>
</dbReference>
<evidence type="ECO:0000256" key="1">
    <source>
        <dbReference type="SAM" id="MobiDB-lite"/>
    </source>
</evidence>
<dbReference type="RefSeq" id="WP_142708109.1">
    <property type="nucleotide sequence ID" value="NZ_VIRS01000026.1"/>
</dbReference>
<organism evidence="2 3">
    <name type="scientific">Cryptosporangium phraense</name>
    <dbReference type="NCBI Taxonomy" id="2593070"/>
    <lineage>
        <taxon>Bacteria</taxon>
        <taxon>Bacillati</taxon>
        <taxon>Actinomycetota</taxon>
        <taxon>Actinomycetes</taxon>
        <taxon>Cryptosporangiales</taxon>
        <taxon>Cryptosporangiaceae</taxon>
        <taxon>Cryptosporangium</taxon>
    </lineage>
</organism>
<reference evidence="2 3" key="1">
    <citation type="submission" date="2019-07" db="EMBL/GenBank/DDBJ databases">
        <title>Cryptosporangium phraense sp. nov., isolated from plant litter.</title>
        <authorList>
            <person name="Suriyachadkun C."/>
        </authorList>
    </citation>
    <scope>NUCLEOTIDE SEQUENCE [LARGE SCALE GENOMIC DNA]</scope>
    <source>
        <strain evidence="2 3">A-T 5661</strain>
    </source>
</reference>
<accession>A0A545AL15</accession>
<proteinExistence type="predicted"/>
<feature type="compositionally biased region" description="Low complexity" evidence="1">
    <location>
        <begin position="63"/>
        <end position="84"/>
    </location>
</feature>
<feature type="compositionally biased region" description="Low complexity" evidence="1">
    <location>
        <begin position="185"/>
        <end position="223"/>
    </location>
</feature>
<sequence>MRRTNEGTRRAVAIGVLGALAVPAFLLGAGLADPGPAETHLAAPNRAPGRAAADTQHPARSNAMSPAADSAPRPAAEAPRTAEPSGLTVTVTTSDRTPVAGEDVRIRIRWSDGSGRYAGLTEDWGDGTATSSLRAVSCVGAPGAHGGELESVHRFPAGRFRVRMSVTTADCSGRTETRTGDLTLSVEQPPAEAEAEVTESPSATPEPEPSETPSEAPSETPTPLIRTAEADRTDSDTP</sequence>